<dbReference type="VEuPathDB" id="CryptoDB:Cvel_3967"/>
<name>A0A0G4G006_9ALVE</name>
<gene>
    <name evidence="1" type="ORF">Cvel_3967</name>
</gene>
<organism evidence="1">
    <name type="scientific">Chromera velia CCMP2878</name>
    <dbReference type="NCBI Taxonomy" id="1169474"/>
    <lineage>
        <taxon>Eukaryota</taxon>
        <taxon>Sar</taxon>
        <taxon>Alveolata</taxon>
        <taxon>Colpodellida</taxon>
        <taxon>Chromeraceae</taxon>
        <taxon>Chromera</taxon>
    </lineage>
</organism>
<reference evidence="1" key="1">
    <citation type="submission" date="2014-11" db="EMBL/GenBank/DDBJ databases">
        <authorList>
            <person name="Otto D Thomas"/>
            <person name="Naeem Raeece"/>
        </authorList>
    </citation>
    <scope>NUCLEOTIDE SEQUENCE</scope>
</reference>
<dbReference type="AlphaFoldDB" id="A0A0G4G006"/>
<evidence type="ECO:0000313" key="1">
    <source>
        <dbReference type="EMBL" id="CEM20997.1"/>
    </source>
</evidence>
<dbReference type="EMBL" id="CDMZ01000761">
    <property type="protein sequence ID" value="CEM20997.1"/>
    <property type="molecule type" value="Genomic_DNA"/>
</dbReference>
<proteinExistence type="predicted"/>
<accession>A0A0G4G006</accession>
<protein>
    <submittedName>
        <fullName evidence="1">Uncharacterized protein</fullName>
    </submittedName>
</protein>
<sequence length="216" mass="24433">MKDYYTHPAENSLEYTKNMTKFGKTTLAETFTKPTPYKFVQNPHPRYLQDHPKPSQFPHYKPLVGPMGAQYTSHPPDMQHDEGDNMGTTYRHFYTKKTQVGEFLDKTQPAKPAPFPGPGAGYGTNYMSLSGVSWLPKKRSQIWKTTYRHYYVPQPMSKAVCCKTDEDKCGFCDSYDAAVPTAGKLPTVVGGATRYPAMTSRLELHTQKRGLSTTRC</sequence>